<feature type="active site" description="Charge relay system; for autoendoproteolytic cleavage activity" evidence="12">
    <location>
        <position position="123"/>
    </location>
</feature>
<evidence type="ECO:0000256" key="10">
    <source>
        <dbReference type="ARBA" id="ARBA00023264"/>
    </source>
</evidence>
<evidence type="ECO:0000256" key="3">
    <source>
        <dbReference type="ARBA" id="ARBA00022516"/>
    </source>
</evidence>
<comment type="subunit">
    <text evidence="12">Heterodimer of a large membrane-associated beta subunit and a small pyruvoyl-containing alpha subunit.</text>
</comment>
<gene>
    <name evidence="13" type="primary">psd1</name>
    <name evidence="12" type="synonym">psd</name>
    <name evidence="13" type="ORF">psyc5s11_00170</name>
</gene>
<organism evidence="13 14">
    <name type="scientific">Clostridium gelidum</name>
    <dbReference type="NCBI Taxonomy" id="704125"/>
    <lineage>
        <taxon>Bacteria</taxon>
        <taxon>Bacillati</taxon>
        <taxon>Bacillota</taxon>
        <taxon>Clostridia</taxon>
        <taxon>Eubacteriales</taxon>
        <taxon>Clostridiaceae</taxon>
        <taxon>Clostridium</taxon>
    </lineage>
</organism>
<feature type="site" description="Cleavage (non-hydrolytic); by autocatalysis" evidence="12">
    <location>
        <begin position="265"/>
        <end position="266"/>
    </location>
</feature>
<dbReference type="HAMAP" id="MF_00663">
    <property type="entry name" value="PS_decarb_PSD_B_type2"/>
    <property type="match status" value="1"/>
</dbReference>
<proteinExistence type="inferred from homology"/>
<comment type="cofactor">
    <cofactor evidence="12">
        <name>pyruvate</name>
        <dbReference type="ChEBI" id="CHEBI:15361"/>
    </cofactor>
    <text evidence="12">Binds 1 pyruvoyl group covalently per subunit.</text>
</comment>
<keyword evidence="5 12" id="KW-0443">Lipid metabolism</keyword>
<evidence type="ECO:0000256" key="2">
    <source>
        <dbReference type="ARBA" id="ARBA00022475"/>
    </source>
</evidence>
<feature type="chain" id="PRO_5044938452" description="Phosphatidylserine decarboxylase alpha chain" evidence="12">
    <location>
        <begin position="266"/>
        <end position="306"/>
    </location>
</feature>
<dbReference type="InterPro" id="IPR003817">
    <property type="entry name" value="PS_Dcarbxylase"/>
</dbReference>
<dbReference type="EMBL" id="AP024849">
    <property type="protein sequence ID" value="BCZ43950.1"/>
    <property type="molecule type" value="Genomic_DNA"/>
</dbReference>
<keyword evidence="3 12" id="KW-0444">Lipid biosynthesis</keyword>
<evidence type="ECO:0000256" key="4">
    <source>
        <dbReference type="ARBA" id="ARBA00022793"/>
    </source>
</evidence>
<evidence type="ECO:0000313" key="13">
    <source>
        <dbReference type="EMBL" id="BCZ43950.1"/>
    </source>
</evidence>
<evidence type="ECO:0000256" key="12">
    <source>
        <dbReference type="HAMAP-Rule" id="MF_00663"/>
    </source>
</evidence>
<comment type="PTM">
    <text evidence="12">Is synthesized initially as an inactive proenzyme. Formation of the active enzyme involves a self-maturation process in which the active site pyruvoyl group is generated from an internal serine residue via an autocatalytic post-translational modification. Two non-identical subunits are generated from the proenzyme in this reaction, and the pyruvate is formed at the N-terminus of the alpha chain, which is derived from the carboxyl end of the proenzyme. The autoendoproteolytic cleavage occurs by a canonical serine protease mechanism, in which the side chain hydroxyl group of the serine supplies its oxygen atom to form the C-terminus of the beta chain, while the remainder of the serine residue undergoes an oxidative deamination to produce ammonia and the pyruvoyl prosthetic group on the alpha chain. During this reaction, the Ser that is part of the protease active site of the proenzyme becomes the pyruvoyl prosthetic group, which constitutes an essential element of the active site of the mature decarboxylase.</text>
</comment>
<feature type="active site" description="Schiff-base intermediate with substrate; via pyruvic acid; for decarboxylase activity" evidence="12">
    <location>
        <position position="266"/>
    </location>
</feature>
<evidence type="ECO:0000313" key="14">
    <source>
        <dbReference type="Proteomes" id="UP000824633"/>
    </source>
</evidence>
<comment type="similarity">
    <text evidence="12">Belongs to the phosphatidylserine decarboxylase family. PSD-B subfamily. Prokaryotic type II sub-subfamily.</text>
</comment>
<keyword evidence="9 12" id="KW-0456">Lyase</keyword>
<dbReference type="Proteomes" id="UP000824633">
    <property type="component" value="Chromosome"/>
</dbReference>
<evidence type="ECO:0000256" key="9">
    <source>
        <dbReference type="ARBA" id="ARBA00023239"/>
    </source>
</evidence>
<keyword evidence="2 12" id="KW-1003">Cell membrane</keyword>
<evidence type="ECO:0000256" key="5">
    <source>
        <dbReference type="ARBA" id="ARBA00023098"/>
    </source>
</evidence>
<evidence type="ECO:0000256" key="1">
    <source>
        <dbReference type="ARBA" id="ARBA00005189"/>
    </source>
</evidence>
<protein>
    <recommendedName>
        <fullName evidence="12">Phosphatidylserine decarboxylase proenzyme</fullName>
        <ecNumber evidence="12">4.1.1.65</ecNumber>
    </recommendedName>
    <component>
        <recommendedName>
            <fullName evidence="12">Phosphatidylserine decarboxylase alpha chain</fullName>
        </recommendedName>
    </component>
    <component>
        <recommendedName>
            <fullName evidence="12">Phosphatidylserine decarboxylase beta chain</fullName>
        </recommendedName>
    </component>
</protein>
<comment type="catalytic activity">
    <reaction evidence="12">
        <text>a 1,2-diacyl-sn-glycero-3-phospho-L-serine + H(+) = a 1,2-diacyl-sn-glycero-3-phosphoethanolamine + CO2</text>
        <dbReference type="Rhea" id="RHEA:20828"/>
        <dbReference type="ChEBI" id="CHEBI:15378"/>
        <dbReference type="ChEBI" id="CHEBI:16526"/>
        <dbReference type="ChEBI" id="CHEBI:57262"/>
        <dbReference type="ChEBI" id="CHEBI:64612"/>
        <dbReference type="EC" id="4.1.1.65"/>
    </reaction>
</comment>
<sequence>MFYKVLTIIFMIQIYNRTTKTYEEELIAGKKYIEWTYESPLGKNITELFAKKKLFSKIYGMYCDTKLSSNKISSFIESFNVDMTMAKKKAHEFNSFNDFFIRELTPEARPLNKDENILISPGDGRITTYENIDLDNIVQIKGLTYSLRELINDNTVADKYKNGVCLILRLCPTDYHRFHFVDSGTPCKNHFIKGYYYSVNPIALKSIPKLFCENKREWSLFKSDNFKDVLHIEVGATCVGSILQSYSPNTRVNKGDEKGYFKFGGSTTILFFEKDCVKIDTDILEQSNLGFECKVQLGESIGTKII</sequence>
<accession>A0ABM7SW72</accession>
<keyword evidence="14" id="KW-1185">Reference proteome</keyword>
<evidence type="ECO:0000256" key="6">
    <source>
        <dbReference type="ARBA" id="ARBA00023136"/>
    </source>
</evidence>
<dbReference type="Pfam" id="PF02666">
    <property type="entry name" value="PS_Dcarbxylase"/>
    <property type="match status" value="1"/>
</dbReference>
<comment type="function">
    <text evidence="12">Catalyzes the formation of phosphatidylethanolamine (PtdEtn) from phosphatidylserine (PtdSer).</text>
</comment>
<evidence type="ECO:0000256" key="8">
    <source>
        <dbReference type="ARBA" id="ARBA00023209"/>
    </source>
</evidence>
<keyword evidence="11 12" id="KW-0670">Pyruvate</keyword>
<keyword evidence="8 12" id="KW-0594">Phospholipid biosynthesis</keyword>
<keyword evidence="4 12" id="KW-0210">Decarboxylase</keyword>
<dbReference type="EC" id="4.1.1.65" evidence="12"/>
<feature type="chain" id="PRO_5044938451" description="Phosphatidylserine decarboxylase beta chain" evidence="12">
    <location>
        <begin position="1"/>
        <end position="265"/>
    </location>
</feature>
<comment type="pathway">
    <text evidence="12">Phospholipid metabolism; phosphatidylethanolamine biosynthesis; phosphatidylethanolamine from CDP-diacylglycerol: step 2/2.</text>
</comment>
<reference evidence="14" key="1">
    <citation type="submission" date="2021-07" db="EMBL/GenBank/DDBJ databases">
        <title>Complete genome sequencing of a Clostridium isolate.</title>
        <authorList>
            <person name="Ueki A."/>
            <person name="Tonouchi A."/>
        </authorList>
    </citation>
    <scope>NUCLEOTIDE SEQUENCE [LARGE SCALE GENOMIC DNA]</scope>
    <source>
        <strain evidence="14">C5S11</strain>
    </source>
</reference>
<keyword evidence="10 12" id="KW-1208">Phospholipid metabolism</keyword>
<keyword evidence="6 12" id="KW-0472">Membrane</keyword>
<dbReference type="InterPro" id="IPR033177">
    <property type="entry name" value="PSD-B"/>
</dbReference>
<comment type="subcellular location">
    <subcellularLocation>
        <location evidence="12">Cell membrane</location>
        <topology evidence="12">Peripheral membrane protein</topology>
    </subcellularLocation>
</comment>
<dbReference type="PANTHER" id="PTHR10067">
    <property type="entry name" value="PHOSPHATIDYLSERINE DECARBOXYLASE"/>
    <property type="match status" value="1"/>
</dbReference>
<feature type="active site" description="Charge relay system; for autoendoproteolytic cleavage activity" evidence="12">
    <location>
        <position position="266"/>
    </location>
</feature>
<name>A0ABM7SW72_9CLOT</name>
<dbReference type="PANTHER" id="PTHR10067:SF17">
    <property type="entry name" value="PHOSPHATIDYLSERINE DECARBOXYLASE PROENZYME 2"/>
    <property type="match status" value="1"/>
</dbReference>
<evidence type="ECO:0000256" key="11">
    <source>
        <dbReference type="ARBA" id="ARBA00023317"/>
    </source>
</evidence>
<keyword evidence="7 12" id="KW-0865">Zymogen</keyword>
<dbReference type="NCBIfam" id="TIGR00163">
    <property type="entry name" value="PS_decarb"/>
    <property type="match status" value="1"/>
</dbReference>
<feature type="active site" description="Charge relay system; for autoendoproteolytic cleavage activity" evidence="12">
    <location>
        <position position="179"/>
    </location>
</feature>
<dbReference type="InterPro" id="IPR033179">
    <property type="entry name" value="PSD_type2_pro"/>
</dbReference>
<comment type="pathway">
    <text evidence="1">Lipid metabolism.</text>
</comment>
<feature type="modified residue" description="Pyruvic acid (Ser); by autocatalysis" evidence="12">
    <location>
        <position position="266"/>
    </location>
</feature>
<evidence type="ECO:0000256" key="7">
    <source>
        <dbReference type="ARBA" id="ARBA00023145"/>
    </source>
</evidence>
<dbReference type="NCBIfam" id="NF001941">
    <property type="entry name" value="PRK00723.1"/>
    <property type="match status" value="1"/>
</dbReference>